<keyword evidence="4" id="KW-0804">Transcription</keyword>
<accession>A0A158HRK5</accession>
<dbReference type="EMBL" id="FCOK02000034">
    <property type="protein sequence ID" value="SAL47022.1"/>
    <property type="molecule type" value="Genomic_DNA"/>
</dbReference>
<feature type="domain" description="HTH lysR-type" evidence="5">
    <location>
        <begin position="1"/>
        <end position="58"/>
    </location>
</feature>
<evidence type="ECO:0000256" key="2">
    <source>
        <dbReference type="ARBA" id="ARBA00023015"/>
    </source>
</evidence>
<dbReference type="InterPro" id="IPR036388">
    <property type="entry name" value="WH-like_DNA-bd_sf"/>
</dbReference>
<dbReference type="RefSeq" id="WP_062089075.1">
    <property type="nucleotide sequence ID" value="NZ_FCOK02000034.1"/>
</dbReference>
<sequence>MNVRFLETFVWLAKLRNFRMTAEHLHATQAAISSRISALEQEFGVRLFDRGPRDVTLTQEGTKALAFAEQILKLNRDMLASVSDRSKVAGLLRLGAIESVVHTWLPDLLKRVREEYPNLTIELTSDTTANLSGHLVNGNVDVALLTTNVTGSDAVNIPLGTLPMRWVASPSLNLSAEALSEAELAAFPIVSFARHSAPHGFLTELFAASGETTVQINCVSSVAAIIRLVVDGFGIAVLPSAFVMHELQSGRLQLLQVTHRVPALPLVAAFRRSPDSLLCESITRLALQVVRDFSLANGPEFALFPNAADTPVSSSTPPASPKNAD</sequence>
<dbReference type="SUPFAM" id="SSF46785">
    <property type="entry name" value="Winged helix' DNA-binding domain"/>
    <property type="match status" value="1"/>
</dbReference>
<organism evidence="6 7">
    <name type="scientific">Caballeronia udeis</name>
    <dbReference type="NCBI Taxonomy" id="1232866"/>
    <lineage>
        <taxon>Bacteria</taxon>
        <taxon>Pseudomonadati</taxon>
        <taxon>Pseudomonadota</taxon>
        <taxon>Betaproteobacteria</taxon>
        <taxon>Burkholderiales</taxon>
        <taxon>Burkholderiaceae</taxon>
        <taxon>Caballeronia</taxon>
    </lineage>
</organism>
<reference evidence="6 7" key="1">
    <citation type="submission" date="2016-01" db="EMBL/GenBank/DDBJ databases">
        <authorList>
            <person name="Oliw E.H."/>
        </authorList>
    </citation>
    <scope>NUCLEOTIDE SEQUENCE [LARGE SCALE GENOMIC DNA]</scope>
    <source>
        <strain evidence="6">LMG 27134</strain>
    </source>
</reference>
<dbReference type="PRINTS" id="PR00039">
    <property type="entry name" value="HTHLYSR"/>
</dbReference>
<keyword evidence="3" id="KW-0238">DNA-binding</keyword>
<dbReference type="SUPFAM" id="SSF53850">
    <property type="entry name" value="Periplasmic binding protein-like II"/>
    <property type="match status" value="1"/>
</dbReference>
<dbReference type="Pfam" id="PF03466">
    <property type="entry name" value="LysR_substrate"/>
    <property type="match status" value="1"/>
</dbReference>
<evidence type="ECO:0000313" key="6">
    <source>
        <dbReference type="EMBL" id="SAL47022.1"/>
    </source>
</evidence>
<comment type="similarity">
    <text evidence="1">Belongs to the LysR transcriptional regulatory family.</text>
</comment>
<dbReference type="PANTHER" id="PTHR30126:SF77">
    <property type="entry name" value="TRANSCRIPTIONAL REGULATORY PROTEIN"/>
    <property type="match status" value="1"/>
</dbReference>
<dbReference type="Gene3D" id="1.10.10.10">
    <property type="entry name" value="Winged helix-like DNA-binding domain superfamily/Winged helix DNA-binding domain"/>
    <property type="match status" value="1"/>
</dbReference>
<dbReference type="Pfam" id="PF00126">
    <property type="entry name" value="HTH_1"/>
    <property type="match status" value="1"/>
</dbReference>
<evidence type="ECO:0000313" key="7">
    <source>
        <dbReference type="Proteomes" id="UP000054683"/>
    </source>
</evidence>
<dbReference type="GO" id="GO:0000976">
    <property type="term" value="F:transcription cis-regulatory region binding"/>
    <property type="evidence" value="ECO:0007669"/>
    <property type="project" value="TreeGrafter"/>
</dbReference>
<dbReference type="InterPro" id="IPR005119">
    <property type="entry name" value="LysR_subst-bd"/>
</dbReference>
<dbReference type="GO" id="GO:0003700">
    <property type="term" value="F:DNA-binding transcription factor activity"/>
    <property type="evidence" value="ECO:0007669"/>
    <property type="project" value="InterPro"/>
</dbReference>
<proteinExistence type="inferred from homology"/>
<dbReference type="Gene3D" id="3.40.190.10">
    <property type="entry name" value="Periplasmic binding protein-like II"/>
    <property type="match status" value="2"/>
</dbReference>
<evidence type="ECO:0000259" key="5">
    <source>
        <dbReference type="PROSITE" id="PS50931"/>
    </source>
</evidence>
<name>A0A158HRK5_9BURK</name>
<protein>
    <submittedName>
        <fullName evidence="6">LysR family transcriptional regulator</fullName>
    </submittedName>
</protein>
<evidence type="ECO:0000256" key="3">
    <source>
        <dbReference type="ARBA" id="ARBA00023125"/>
    </source>
</evidence>
<gene>
    <name evidence="6" type="ORF">AWB69_04739</name>
</gene>
<dbReference type="InterPro" id="IPR000847">
    <property type="entry name" value="LysR_HTH_N"/>
</dbReference>
<evidence type="ECO:0000256" key="4">
    <source>
        <dbReference type="ARBA" id="ARBA00023163"/>
    </source>
</evidence>
<dbReference type="Proteomes" id="UP000054683">
    <property type="component" value="Unassembled WGS sequence"/>
</dbReference>
<dbReference type="CDD" id="cd05466">
    <property type="entry name" value="PBP2_LTTR_substrate"/>
    <property type="match status" value="1"/>
</dbReference>
<dbReference type="AlphaFoldDB" id="A0A158HRK5"/>
<keyword evidence="2" id="KW-0805">Transcription regulation</keyword>
<dbReference type="OrthoDB" id="9803735at2"/>
<dbReference type="FunFam" id="1.10.10.10:FF:000001">
    <property type="entry name" value="LysR family transcriptional regulator"/>
    <property type="match status" value="1"/>
</dbReference>
<evidence type="ECO:0000256" key="1">
    <source>
        <dbReference type="ARBA" id="ARBA00009437"/>
    </source>
</evidence>
<dbReference type="PANTHER" id="PTHR30126">
    <property type="entry name" value="HTH-TYPE TRANSCRIPTIONAL REGULATOR"/>
    <property type="match status" value="1"/>
</dbReference>
<dbReference type="PROSITE" id="PS50931">
    <property type="entry name" value="HTH_LYSR"/>
    <property type="match status" value="1"/>
</dbReference>
<dbReference type="InterPro" id="IPR036390">
    <property type="entry name" value="WH_DNA-bd_sf"/>
</dbReference>